<feature type="transmembrane region" description="Helical" evidence="1">
    <location>
        <begin position="24"/>
        <end position="43"/>
    </location>
</feature>
<dbReference type="PATRIC" id="fig|1423816.3.peg.332"/>
<keyword evidence="1" id="KW-0472">Membrane</keyword>
<gene>
    <name evidence="2" type="ORF">FD51_GL000327</name>
</gene>
<dbReference type="EMBL" id="AZCT01000001">
    <property type="protein sequence ID" value="KRK13764.1"/>
    <property type="molecule type" value="Genomic_DNA"/>
</dbReference>
<evidence type="ECO:0000256" key="1">
    <source>
        <dbReference type="SAM" id="Phobius"/>
    </source>
</evidence>
<organism evidence="2 3">
    <name type="scientific">Lacticaseibacillus zeae DSM 20178 = KCTC 3804</name>
    <dbReference type="NCBI Taxonomy" id="1423816"/>
    <lineage>
        <taxon>Bacteria</taxon>
        <taxon>Bacillati</taxon>
        <taxon>Bacillota</taxon>
        <taxon>Bacilli</taxon>
        <taxon>Lactobacillales</taxon>
        <taxon>Lactobacillaceae</taxon>
        <taxon>Lacticaseibacillus</taxon>
    </lineage>
</organism>
<name>A0A0R1F423_LACZE</name>
<reference evidence="2 3" key="1">
    <citation type="journal article" date="2015" name="Genome Announc.">
        <title>Expanding the biotechnology potential of lactobacilli through comparative genomics of 213 strains and associated genera.</title>
        <authorList>
            <person name="Sun Z."/>
            <person name="Harris H.M."/>
            <person name="McCann A."/>
            <person name="Guo C."/>
            <person name="Argimon S."/>
            <person name="Zhang W."/>
            <person name="Yang X."/>
            <person name="Jeffery I.B."/>
            <person name="Cooney J.C."/>
            <person name="Kagawa T.F."/>
            <person name="Liu W."/>
            <person name="Song Y."/>
            <person name="Salvetti E."/>
            <person name="Wrobel A."/>
            <person name="Rasinkangas P."/>
            <person name="Parkhill J."/>
            <person name="Rea M.C."/>
            <person name="O'Sullivan O."/>
            <person name="Ritari J."/>
            <person name="Douillard F.P."/>
            <person name="Paul Ross R."/>
            <person name="Yang R."/>
            <person name="Briner A.E."/>
            <person name="Felis G.E."/>
            <person name="de Vos W.M."/>
            <person name="Barrangou R."/>
            <person name="Klaenhammer T.R."/>
            <person name="Caufield P.W."/>
            <person name="Cui Y."/>
            <person name="Zhang H."/>
            <person name="O'Toole P.W."/>
        </authorList>
    </citation>
    <scope>NUCLEOTIDE SEQUENCE [LARGE SCALE GENOMIC DNA]</scope>
    <source>
        <strain evidence="2 3">DSM 20178</strain>
    </source>
</reference>
<proteinExistence type="predicted"/>
<dbReference type="InterPro" id="IPR018672">
    <property type="entry name" value="DUF2140"/>
</dbReference>
<evidence type="ECO:0008006" key="4">
    <source>
        <dbReference type="Google" id="ProtNLM"/>
    </source>
</evidence>
<comment type="caution">
    <text evidence="2">The sequence shown here is derived from an EMBL/GenBank/DDBJ whole genome shotgun (WGS) entry which is preliminary data.</text>
</comment>
<dbReference type="AlphaFoldDB" id="A0A0R1F423"/>
<dbReference type="RefSeq" id="WP_010488399.1">
    <property type="nucleotide sequence ID" value="NZ_AZCT01000001.1"/>
</dbReference>
<keyword evidence="1" id="KW-0812">Transmembrane</keyword>
<dbReference type="Pfam" id="PF09911">
    <property type="entry name" value="DUF2140"/>
    <property type="match status" value="1"/>
</dbReference>
<accession>A0A0R1F423</accession>
<protein>
    <recommendedName>
        <fullName evidence="4">DUF2140 family protein</fullName>
    </recommendedName>
</protein>
<evidence type="ECO:0000313" key="3">
    <source>
        <dbReference type="Proteomes" id="UP000051984"/>
    </source>
</evidence>
<sequence>MEAKKRSRQRNTPQPKKIRTGINWWKWLLLVLVGLLLGTGIWFTKTILTPVNINTTAKTATTTNEPVFTVKLTKASANRIMAHYLKNYLRDSNVKYAVTLGTNEAALSGKFKFLGNSVKFQLTFDPLVLKNGDVLLKAKDLNVGALPVPISFVMSYIGNSYKIPRWVSLNSKTGTVVLKLSQFKLQNGMTLKATKLDLTNDDLEFAVYLPDEP</sequence>
<evidence type="ECO:0000313" key="2">
    <source>
        <dbReference type="EMBL" id="KRK13764.1"/>
    </source>
</evidence>
<keyword evidence="1" id="KW-1133">Transmembrane helix</keyword>
<dbReference type="eggNOG" id="COG4698">
    <property type="taxonomic scope" value="Bacteria"/>
</dbReference>
<dbReference type="Proteomes" id="UP000051984">
    <property type="component" value="Unassembled WGS sequence"/>
</dbReference>